<organism evidence="11 12">
    <name type="scientific">Vagococcus entomophilus</name>
    <dbReference type="NCBI Taxonomy" id="1160095"/>
    <lineage>
        <taxon>Bacteria</taxon>
        <taxon>Bacillati</taxon>
        <taxon>Bacillota</taxon>
        <taxon>Bacilli</taxon>
        <taxon>Lactobacillales</taxon>
        <taxon>Enterococcaceae</taxon>
        <taxon>Vagococcus</taxon>
    </lineage>
</organism>
<accession>A0A430AJK7</accession>
<dbReference type="InterPro" id="IPR019931">
    <property type="entry name" value="LPXTG_anchor"/>
</dbReference>
<feature type="region of interest" description="Disordered" evidence="7">
    <location>
        <begin position="34"/>
        <end position="70"/>
    </location>
</feature>
<evidence type="ECO:0000313" key="11">
    <source>
        <dbReference type="EMBL" id="RSU08296.1"/>
    </source>
</evidence>
<feature type="compositionally biased region" description="Low complexity" evidence="7">
    <location>
        <begin position="46"/>
        <end position="70"/>
    </location>
</feature>
<evidence type="ECO:0000256" key="9">
    <source>
        <dbReference type="SAM" id="SignalP"/>
    </source>
</evidence>
<dbReference type="PROSITE" id="PS50847">
    <property type="entry name" value="GRAM_POS_ANCHORING"/>
    <property type="match status" value="1"/>
</dbReference>
<dbReference type="Proteomes" id="UP000288669">
    <property type="component" value="Unassembled WGS sequence"/>
</dbReference>
<dbReference type="OrthoDB" id="2174091at2"/>
<keyword evidence="8" id="KW-0472">Membrane</keyword>
<dbReference type="Pfam" id="PF06458">
    <property type="entry name" value="MucBP"/>
    <property type="match status" value="3"/>
</dbReference>
<evidence type="ECO:0000256" key="1">
    <source>
        <dbReference type="ARBA" id="ARBA00004196"/>
    </source>
</evidence>
<keyword evidence="4 9" id="KW-0732">Signal</keyword>
<gene>
    <name evidence="11" type="ORF">CBF30_03380</name>
</gene>
<evidence type="ECO:0000259" key="10">
    <source>
        <dbReference type="PROSITE" id="PS50847"/>
    </source>
</evidence>
<dbReference type="InterPro" id="IPR009459">
    <property type="entry name" value="MucBP_dom"/>
</dbReference>
<feature type="region of interest" description="Disordered" evidence="7">
    <location>
        <begin position="1173"/>
        <end position="1196"/>
    </location>
</feature>
<evidence type="ECO:0000256" key="4">
    <source>
        <dbReference type="ARBA" id="ARBA00022729"/>
    </source>
</evidence>
<proteinExistence type="predicted"/>
<evidence type="ECO:0000256" key="2">
    <source>
        <dbReference type="ARBA" id="ARBA00022512"/>
    </source>
</evidence>
<reference evidence="11 12" key="1">
    <citation type="submission" date="2017-05" db="EMBL/GenBank/DDBJ databases">
        <title>Vagococcus spp. assemblies.</title>
        <authorList>
            <person name="Gulvik C.A."/>
        </authorList>
    </citation>
    <scope>NUCLEOTIDE SEQUENCE [LARGE SCALE GENOMIC DNA]</scope>
    <source>
        <strain evidence="11 12">DSM 24756</strain>
    </source>
</reference>
<keyword evidence="12" id="KW-1185">Reference proteome</keyword>
<keyword evidence="3" id="KW-0964">Secreted</keyword>
<dbReference type="EMBL" id="NGJZ01000001">
    <property type="protein sequence ID" value="RSU08296.1"/>
    <property type="molecule type" value="Genomic_DNA"/>
</dbReference>
<evidence type="ECO:0000256" key="8">
    <source>
        <dbReference type="SAM" id="Phobius"/>
    </source>
</evidence>
<dbReference type="Pfam" id="PF00746">
    <property type="entry name" value="Gram_pos_anchor"/>
    <property type="match status" value="1"/>
</dbReference>
<evidence type="ECO:0000256" key="6">
    <source>
        <dbReference type="ARBA" id="ARBA00023088"/>
    </source>
</evidence>
<evidence type="ECO:0000256" key="7">
    <source>
        <dbReference type="SAM" id="MobiDB-lite"/>
    </source>
</evidence>
<comment type="caution">
    <text evidence="11">The sequence shown here is derived from an EMBL/GenBank/DDBJ whole genome shotgun (WGS) entry which is preliminary data.</text>
</comment>
<feature type="signal peptide" evidence="9">
    <location>
        <begin position="1"/>
        <end position="20"/>
    </location>
</feature>
<feature type="domain" description="Gram-positive cocci surface proteins LPxTG" evidence="10">
    <location>
        <begin position="1192"/>
        <end position="1226"/>
    </location>
</feature>
<keyword evidence="8" id="KW-1133">Transmembrane helix</keyword>
<dbReference type="AlphaFoldDB" id="A0A430AJK7"/>
<dbReference type="InterPro" id="IPR013378">
    <property type="entry name" value="InlB-like_B-rpt"/>
</dbReference>
<keyword evidence="5" id="KW-0677">Repeat</keyword>
<keyword evidence="6" id="KW-0572">Peptidoglycan-anchor</keyword>
<dbReference type="Pfam" id="PF09479">
    <property type="entry name" value="Flg_new"/>
    <property type="match status" value="5"/>
</dbReference>
<sequence length="1226" mass="136093">MMKNKFVWLMLISVCSMVLVDPVYNVYATEKGHEVQNTDSNKENLSTTTSTTASSSSSSPLETTSSVSEVGTSISQNQLNAPKASSDEKLTVTFVNQTEKFSQTQVAKNTPVSYPGSPAPSGDQVTFVGWFTDPTQGEQFDFSRPVENSMTLYARFSNTYLVQYKDQTGKIVDSKSGISGQTIPKSSVEPISPVGQYFSYWYEEGDTAQTPINFEDTTLSKNLVLVPKFNPGRTVLFISEGTQISPEYVKEGSLASQPVEPSRSGYTFSHWATEKDGKEAYSFDTPITKDTTLYAVWTPVNATYTIVYWLEKPNLASDPGTDPTNYSFSWSTVKQDAKSEDIVTINQSLADRIKNANNQGQAALKYSEYAFSPPEQISGNGQTVVNVYYKRTIYQLNFELNNTNAEMVANGQTYKGTDFNRYSIQAKYGEDIKDRWPEVPVVAGGATSFHGWKYPDSSDSAGSVTTGNPMTLTSSLISTNGQKSMTLIGNYLNGNQENVRKIYMESLDDTGENYAGTYYQLFDTQVYNSISNRYIPDEFYGFAFYTKEETDTRHGSYYYLRNQHTLTYNTQGGDLQGQEETTSKKYQENLTAPNDPIRSGYVFAGWYFDSSYKEKVDFNSLKMPDGDLTLFAKWESTKNIVRYFDSIKGTQLLQQGYENNEYIHFPSDYVRGQTYVEGKGLFDGWYWQLGSSSFEFSDTIPITKNIDLYAKWITDGFYVSYDFGEGDGDVPLDNNAYNLTTKALVQDSTGIQPPEGKVFIGWKVDQDNTVYYPGDYVQVRGNITLTAVYASKEDLVHIVYHAGDYPNHPEDVIQDAIKQSTVVVKGAIFKRADKTLVGWSKEKNGAKDYSLGEVAVPVGSSDIDLYAVWEDKKVNISFVPGENGTLDYGDHAITTSVNYGTKWKDSTIAIPTPKADAGYEFAGWSPKLLEANDSLTNDQIFTAQFIKKTTGSVTIRYVDQNGETIAADKLISGASEESYDVSTSAYKLETIGDYNLIGSSGTLKGTFGKENHLVLYTYKKATGEQTGEVQVRYIDSKGKKIRDSLVIKGKVGQPYNVKGSNILIEGYHFVATSGVVVGTFAPTTTVITHLYEAGLESSGQVTIHYVDKDGNRLHDDRILQGKIGEAFSLNSHLLTIEGYQFDRIIGGQEGRFTTLSQEKTVIYQKNKANVTTSDTASGNAEAKRATDNKNALPKTGESKQNLTITSLGGALFLLGLLLFWKKRTKN</sequence>
<protein>
    <recommendedName>
        <fullName evidence="10">Gram-positive cocci surface proteins LPxTG domain-containing protein</fullName>
    </recommendedName>
</protein>
<evidence type="ECO:0000256" key="3">
    <source>
        <dbReference type="ARBA" id="ARBA00022525"/>
    </source>
</evidence>
<evidence type="ECO:0000313" key="12">
    <source>
        <dbReference type="Proteomes" id="UP000288669"/>
    </source>
</evidence>
<dbReference type="GO" id="GO:0030313">
    <property type="term" value="C:cell envelope"/>
    <property type="evidence" value="ECO:0007669"/>
    <property type="project" value="UniProtKB-SubCell"/>
</dbReference>
<feature type="chain" id="PRO_5038795096" description="Gram-positive cocci surface proteins LPxTG domain-containing protein" evidence="9">
    <location>
        <begin position="21"/>
        <end position="1226"/>
    </location>
</feature>
<dbReference type="NCBIfam" id="TIGR02543">
    <property type="entry name" value="List_Bact_rpt"/>
    <property type="match status" value="1"/>
</dbReference>
<keyword evidence="8" id="KW-0812">Transmembrane</keyword>
<comment type="subcellular location">
    <subcellularLocation>
        <location evidence="1">Cell envelope</location>
    </subcellularLocation>
</comment>
<name>A0A430AJK7_9ENTE</name>
<evidence type="ECO:0000256" key="5">
    <source>
        <dbReference type="ARBA" id="ARBA00022737"/>
    </source>
</evidence>
<feature type="transmembrane region" description="Helical" evidence="8">
    <location>
        <begin position="1202"/>
        <end position="1220"/>
    </location>
</feature>
<dbReference type="InterPro" id="IPR042229">
    <property type="entry name" value="Listeria/Bacterioides_rpt_sf"/>
</dbReference>
<keyword evidence="2" id="KW-0134">Cell wall</keyword>
<dbReference type="Gene3D" id="2.60.40.4270">
    <property type="entry name" value="Listeria-Bacteroides repeat domain"/>
    <property type="match status" value="3"/>
</dbReference>
<dbReference type="Gene3D" id="3.10.20.320">
    <property type="entry name" value="Putative peptidoglycan bound protein (lpxtg motif)"/>
    <property type="match status" value="3"/>
</dbReference>
<dbReference type="NCBIfam" id="TIGR01167">
    <property type="entry name" value="LPXTG_anchor"/>
    <property type="match status" value="1"/>
</dbReference>